<dbReference type="Proteomes" id="UP001231941">
    <property type="component" value="Unassembled WGS sequence"/>
</dbReference>
<accession>A0ABT9J3I7</accession>
<evidence type="ECO:0000313" key="1">
    <source>
        <dbReference type="EMBL" id="MDP5276181.1"/>
    </source>
</evidence>
<evidence type="ECO:0000313" key="2">
    <source>
        <dbReference type="Proteomes" id="UP001231941"/>
    </source>
</evidence>
<proteinExistence type="predicted"/>
<reference evidence="1 2" key="1">
    <citation type="submission" date="2023-08" db="EMBL/GenBank/DDBJ databases">
        <authorList>
            <person name="Park J.-S."/>
        </authorList>
    </citation>
    <scope>NUCLEOTIDE SEQUENCE [LARGE SCALE GENOMIC DNA]</scope>
    <source>
        <strain evidence="1 2">2205SS18-9</strain>
    </source>
</reference>
<protein>
    <submittedName>
        <fullName evidence="1">Uncharacterized protein</fullName>
    </submittedName>
</protein>
<organism evidence="1 2">
    <name type="scientific">Chengkuizengella axinellae</name>
    <dbReference type="NCBI Taxonomy" id="3064388"/>
    <lineage>
        <taxon>Bacteria</taxon>
        <taxon>Bacillati</taxon>
        <taxon>Bacillota</taxon>
        <taxon>Bacilli</taxon>
        <taxon>Bacillales</taxon>
        <taxon>Paenibacillaceae</taxon>
        <taxon>Chengkuizengella</taxon>
    </lineage>
</organism>
<dbReference type="EMBL" id="JAVAMP010000012">
    <property type="protein sequence ID" value="MDP5276181.1"/>
    <property type="molecule type" value="Genomic_DNA"/>
</dbReference>
<name>A0ABT9J3I7_9BACL</name>
<comment type="caution">
    <text evidence="1">The sequence shown here is derived from an EMBL/GenBank/DDBJ whole genome shotgun (WGS) entry which is preliminary data.</text>
</comment>
<gene>
    <name evidence="1" type="ORF">Q5Y73_18965</name>
</gene>
<dbReference type="RefSeq" id="WP_305993492.1">
    <property type="nucleotide sequence ID" value="NZ_JAVAMP010000012.1"/>
</dbReference>
<keyword evidence="2" id="KW-1185">Reference proteome</keyword>
<sequence>MILNHEKILEKYIESSRKVLSDNDLKGVWHYYNHDEYEMSFEGLIIELTQTNKYPDDFIFKDWEKLALYYKLNTDSVFDMYIWDKFINWGRTKQ</sequence>